<organism evidence="1 2">
    <name type="scientific">Racocetra persica</name>
    <dbReference type="NCBI Taxonomy" id="160502"/>
    <lineage>
        <taxon>Eukaryota</taxon>
        <taxon>Fungi</taxon>
        <taxon>Fungi incertae sedis</taxon>
        <taxon>Mucoromycota</taxon>
        <taxon>Glomeromycotina</taxon>
        <taxon>Glomeromycetes</taxon>
        <taxon>Diversisporales</taxon>
        <taxon>Gigasporaceae</taxon>
        <taxon>Racocetra</taxon>
    </lineage>
</organism>
<sequence length="204" mass="23158">MYTVSLKYLERYCLCLLLLYVPGAESFEDLKTVNGEPCNTFYEAASEDYIKHHDVETAISLAYNDIDKMLQPFQKSLSNTFKIHLPKIKNHTYSTESFNKQEEIKLGQKIIATNLLPNSTTVHSHFKLYLNLSNESTLQLSATSQEAKIIRQTKVFIWDEAPIASNQALDIIDSGLHDLTQNNAPFGEKIMILGGDFRQVLPIV</sequence>
<proteinExistence type="predicted"/>
<keyword evidence="2" id="KW-1185">Reference proteome</keyword>
<evidence type="ECO:0000313" key="1">
    <source>
        <dbReference type="EMBL" id="CAG8497245.1"/>
    </source>
</evidence>
<dbReference type="EMBL" id="CAJVQC010001603">
    <property type="protein sequence ID" value="CAG8497245.1"/>
    <property type="molecule type" value="Genomic_DNA"/>
</dbReference>
<dbReference type="Proteomes" id="UP000789920">
    <property type="component" value="Unassembled WGS sequence"/>
</dbReference>
<accession>A0ACA9KZ38</accession>
<name>A0ACA9KZ38_9GLOM</name>
<gene>
    <name evidence="1" type="ORF">RPERSI_LOCUS1657</name>
</gene>
<reference evidence="1" key="1">
    <citation type="submission" date="2021-06" db="EMBL/GenBank/DDBJ databases">
        <authorList>
            <person name="Kallberg Y."/>
            <person name="Tangrot J."/>
            <person name="Rosling A."/>
        </authorList>
    </citation>
    <scope>NUCLEOTIDE SEQUENCE</scope>
    <source>
        <strain evidence="1">MA461A</strain>
    </source>
</reference>
<comment type="caution">
    <text evidence="1">The sequence shown here is derived from an EMBL/GenBank/DDBJ whole genome shotgun (WGS) entry which is preliminary data.</text>
</comment>
<protein>
    <submittedName>
        <fullName evidence="1">33906_t:CDS:1</fullName>
    </submittedName>
</protein>
<evidence type="ECO:0000313" key="2">
    <source>
        <dbReference type="Proteomes" id="UP000789920"/>
    </source>
</evidence>